<keyword evidence="1" id="KW-0732">Signal</keyword>
<keyword evidence="4" id="KW-1185">Reference proteome</keyword>
<evidence type="ECO:0000256" key="1">
    <source>
        <dbReference type="ARBA" id="ARBA00022729"/>
    </source>
</evidence>
<dbReference type="AlphaFoldDB" id="A0A8J6P739"/>
<evidence type="ECO:0000313" key="3">
    <source>
        <dbReference type="EMBL" id="MBC9813067.1"/>
    </source>
</evidence>
<dbReference type="RefSeq" id="WP_216714355.1">
    <property type="nucleotide sequence ID" value="NZ_JACVEL010000007.1"/>
</dbReference>
<dbReference type="PANTHER" id="PTHR35580:SF1">
    <property type="entry name" value="PHYTASE-LIKE DOMAIN-CONTAINING PROTEIN"/>
    <property type="match status" value="1"/>
</dbReference>
<dbReference type="InterPro" id="IPR052918">
    <property type="entry name" value="Motility_Chemotaxis_Reg"/>
</dbReference>
<comment type="caution">
    <text evidence="3">The sequence shown here is derived from an EMBL/GenBank/DDBJ whole genome shotgun (WGS) entry which is preliminary data.</text>
</comment>
<reference evidence="3" key="1">
    <citation type="submission" date="2020-09" db="EMBL/GenBank/DDBJ databases">
        <title>Taishania pollutisoli gen. nov., sp. nov., Isolated from Tetrabromobisphenol A-Contaminated Soil.</title>
        <authorList>
            <person name="Chen Q."/>
        </authorList>
    </citation>
    <scope>NUCLEOTIDE SEQUENCE</scope>
    <source>
        <strain evidence="3">CZZ-1</strain>
    </source>
</reference>
<dbReference type="Pfam" id="PF18962">
    <property type="entry name" value="Por_Secre_tail"/>
    <property type="match status" value="1"/>
</dbReference>
<name>A0A8J6P739_9FLAO</name>
<feature type="domain" description="Secretion system C-terminal sorting" evidence="2">
    <location>
        <begin position="488"/>
        <end position="556"/>
    </location>
</feature>
<dbReference type="NCBIfam" id="TIGR04183">
    <property type="entry name" value="Por_Secre_tail"/>
    <property type="match status" value="1"/>
</dbReference>
<proteinExistence type="predicted"/>
<accession>A0A8J6P739</accession>
<dbReference type="InterPro" id="IPR015943">
    <property type="entry name" value="WD40/YVTN_repeat-like_dom_sf"/>
</dbReference>
<dbReference type="Pfam" id="PF06739">
    <property type="entry name" value="SBBP"/>
    <property type="match status" value="1"/>
</dbReference>
<dbReference type="Gene3D" id="2.130.10.10">
    <property type="entry name" value="YVTN repeat-like/Quinoprotein amine dehydrogenase"/>
    <property type="match status" value="1"/>
</dbReference>
<evidence type="ECO:0000313" key="4">
    <source>
        <dbReference type="Proteomes" id="UP000652681"/>
    </source>
</evidence>
<dbReference type="PANTHER" id="PTHR35580">
    <property type="entry name" value="CELL SURFACE GLYCOPROTEIN (S-LAYER PROTEIN)-LIKE PROTEIN"/>
    <property type="match status" value="1"/>
</dbReference>
<dbReference type="InterPro" id="IPR010620">
    <property type="entry name" value="SBBP_repeat"/>
</dbReference>
<dbReference type="SUPFAM" id="SSF75011">
    <property type="entry name" value="3-carboxy-cis,cis-mucoante lactonizing enzyme"/>
    <property type="match status" value="1"/>
</dbReference>
<dbReference type="SUPFAM" id="SSF101898">
    <property type="entry name" value="NHL repeat"/>
    <property type="match status" value="1"/>
</dbReference>
<gene>
    <name evidence="3" type="ORF">H9Y05_11365</name>
</gene>
<sequence length="561" mass="61321">MSLISNRFFIESTIVCLLLTSFSFGQTFQWAKQAGNSGWDRVNVVQTDGLNQVYLFGSFEGTVDLDPGPGIFQMTAVDERDAFISKFDSNGNFIWAKQFGDSAFIDETSTMGIDSFGNLYLTGSFLGSVDFDPGTATFWMTSQGMDRDIYILKLDSEGSFVWAKQIGGKFHFFFPTPAHATAIAVDEVGNQYLTGYFDGTIDFDPDPSDTFMLTSQVNSTDIFVCKLTTDGELVWAKQFQGNQPHFGGVGYDIAVNAIGEVYTTGTIGGTVDFDPGMAVFYLTPSVPNNTESYLSKLDANGNFSWAKAMGPGEGNALAVNDQGEVYTGGSTPPGYMPRIKKLDTSGQLLWEKELGGNDAQSITLDASGNVYTIGSCFGTNDFDPGQGVFQLSGGNSDAYIRKLDSSGNFVWAGLLSGTDQVWACDVIIDQDNALYVAGYFSQTADFDPSTSIFNLTGPVSGYNLFVTKLSQDSQLGLTSNELHDRITLYPNPTDGNITVICEENYDKLYFQLRNINGQLLSTQELNPGKQVEIELQQASGVYLLEITDQTQFRTVRRIVKK</sequence>
<evidence type="ECO:0000259" key="2">
    <source>
        <dbReference type="Pfam" id="PF18962"/>
    </source>
</evidence>
<dbReference type="Proteomes" id="UP000652681">
    <property type="component" value="Unassembled WGS sequence"/>
</dbReference>
<dbReference type="InterPro" id="IPR026444">
    <property type="entry name" value="Secre_tail"/>
</dbReference>
<organism evidence="3 4">
    <name type="scientific">Taishania pollutisoli</name>
    <dbReference type="NCBI Taxonomy" id="2766479"/>
    <lineage>
        <taxon>Bacteria</taxon>
        <taxon>Pseudomonadati</taxon>
        <taxon>Bacteroidota</taxon>
        <taxon>Flavobacteriia</taxon>
        <taxon>Flavobacteriales</taxon>
        <taxon>Crocinitomicaceae</taxon>
        <taxon>Taishania</taxon>
    </lineage>
</organism>
<protein>
    <submittedName>
        <fullName evidence="3">T9SS type A sorting domain-containing protein</fullName>
    </submittedName>
</protein>
<dbReference type="EMBL" id="JACVEL010000007">
    <property type="protein sequence ID" value="MBC9813067.1"/>
    <property type="molecule type" value="Genomic_DNA"/>
</dbReference>